<keyword evidence="1" id="KW-0732">Signal</keyword>
<dbReference type="RefSeq" id="WP_057877600.1">
    <property type="nucleotide sequence ID" value="NZ_JQCA01000022.1"/>
</dbReference>
<keyword evidence="3" id="KW-1185">Reference proteome</keyword>
<accession>A0A0R2LUL4</accession>
<comment type="caution">
    <text evidence="2">The sequence shown here is derived from an EMBL/GenBank/DDBJ whole genome shotgun (WGS) entry which is preliminary data.</text>
</comment>
<dbReference type="Proteomes" id="UP000051906">
    <property type="component" value="Unassembled WGS sequence"/>
</dbReference>
<dbReference type="OrthoDB" id="117366at2"/>
<evidence type="ECO:0000313" key="3">
    <source>
        <dbReference type="Proteomes" id="UP000051906"/>
    </source>
</evidence>
<dbReference type="AlphaFoldDB" id="A0A0R2LUL4"/>
<feature type="signal peptide" evidence="1">
    <location>
        <begin position="1"/>
        <end position="33"/>
    </location>
</feature>
<evidence type="ECO:0000256" key="1">
    <source>
        <dbReference type="SAM" id="SignalP"/>
    </source>
</evidence>
<protein>
    <submittedName>
        <fullName evidence="2">Aggregation promoting factor-like surface protein</fullName>
    </submittedName>
</protein>
<proteinExistence type="predicted"/>
<organism evidence="2 3">
    <name type="scientific">Levilactobacillus paucivorans</name>
    <dbReference type="NCBI Taxonomy" id="616990"/>
    <lineage>
        <taxon>Bacteria</taxon>
        <taxon>Bacillati</taxon>
        <taxon>Bacillota</taxon>
        <taxon>Bacilli</taxon>
        <taxon>Lactobacillales</taxon>
        <taxon>Lactobacillaceae</taxon>
        <taxon>Levilactobacillus</taxon>
    </lineage>
</organism>
<reference evidence="2 3" key="1">
    <citation type="journal article" date="2015" name="Genome Announc.">
        <title>Expanding the biotechnology potential of lactobacilli through comparative genomics of 213 strains and associated genera.</title>
        <authorList>
            <person name="Sun Z."/>
            <person name="Harris H.M."/>
            <person name="McCann A."/>
            <person name="Guo C."/>
            <person name="Argimon S."/>
            <person name="Zhang W."/>
            <person name="Yang X."/>
            <person name="Jeffery I.B."/>
            <person name="Cooney J.C."/>
            <person name="Kagawa T.F."/>
            <person name="Liu W."/>
            <person name="Song Y."/>
            <person name="Salvetti E."/>
            <person name="Wrobel A."/>
            <person name="Rasinkangas P."/>
            <person name="Parkhill J."/>
            <person name="Rea M.C."/>
            <person name="O'Sullivan O."/>
            <person name="Ritari J."/>
            <person name="Douillard F.P."/>
            <person name="Paul Ross R."/>
            <person name="Yang R."/>
            <person name="Briner A.E."/>
            <person name="Felis G.E."/>
            <person name="de Vos W.M."/>
            <person name="Barrangou R."/>
            <person name="Klaenhammer T.R."/>
            <person name="Caufield P.W."/>
            <person name="Cui Y."/>
            <person name="Zhang H."/>
            <person name="O'Toole P.W."/>
        </authorList>
    </citation>
    <scope>NUCLEOTIDE SEQUENCE [LARGE SCALE GENOMIC DNA]</scope>
    <source>
        <strain evidence="2 3">DSM 22467</strain>
    </source>
</reference>
<dbReference type="PATRIC" id="fig|616990.3.peg.806"/>
<gene>
    <name evidence="2" type="ORF">IV54_GL000743</name>
</gene>
<evidence type="ECO:0000313" key="2">
    <source>
        <dbReference type="EMBL" id="KRO04854.1"/>
    </source>
</evidence>
<sequence>MKLKALLMTMLMMGTLVLSGVTTLVGSTTTAEAKVTYVCKLSKQERQAKKWIAMKESGGNYKATNGLYYGRYQLTRSYLKGDYSKANQEKTADRYAHSRYGTWVKAKRHWLACGWF</sequence>
<dbReference type="EMBL" id="JQCA01000022">
    <property type="protein sequence ID" value="KRO04854.1"/>
    <property type="molecule type" value="Genomic_DNA"/>
</dbReference>
<dbReference type="STRING" id="616990.IV54_GL000743"/>
<name>A0A0R2LUL4_9LACO</name>
<feature type="chain" id="PRO_5006420189" evidence="1">
    <location>
        <begin position="34"/>
        <end position="116"/>
    </location>
</feature>